<dbReference type="AlphaFoldDB" id="A0A239PLP7"/>
<comment type="catalytic activity">
    <reaction evidence="4">
        <text>a ribonucleoside 5'-triphosphate + H2O = a ribonucleoside 5'-phosphate + diphosphate + H(+)</text>
        <dbReference type="Rhea" id="RHEA:23996"/>
        <dbReference type="ChEBI" id="CHEBI:15377"/>
        <dbReference type="ChEBI" id="CHEBI:15378"/>
        <dbReference type="ChEBI" id="CHEBI:33019"/>
        <dbReference type="ChEBI" id="CHEBI:58043"/>
        <dbReference type="ChEBI" id="CHEBI:61557"/>
        <dbReference type="EC" id="3.6.1.9"/>
    </reaction>
</comment>
<accession>A0A239PLP7</accession>
<evidence type="ECO:0000256" key="2">
    <source>
        <dbReference type="ARBA" id="ARBA00022801"/>
    </source>
</evidence>
<feature type="active site" description="Proton acceptor" evidence="4">
    <location>
        <position position="75"/>
    </location>
</feature>
<gene>
    <name evidence="5" type="ORF">SAMN06297382_0510</name>
</gene>
<evidence type="ECO:0000256" key="4">
    <source>
        <dbReference type="HAMAP-Rule" id="MF_00528"/>
    </source>
</evidence>
<comment type="catalytic activity">
    <reaction evidence="4">
        <text>a 2'-deoxyribonucleoside 5'-triphosphate + H2O = a 2'-deoxyribonucleoside 5'-phosphate + diphosphate + H(+)</text>
        <dbReference type="Rhea" id="RHEA:44644"/>
        <dbReference type="ChEBI" id="CHEBI:15377"/>
        <dbReference type="ChEBI" id="CHEBI:15378"/>
        <dbReference type="ChEBI" id="CHEBI:33019"/>
        <dbReference type="ChEBI" id="CHEBI:61560"/>
        <dbReference type="ChEBI" id="CHEBI:65317"/>
        <dbReference type="EC" id="3.6.1.9"/>
    </reaction>
</comment>
<evidence type="ECO:0000313" key="5">
    <source>
        <dbReference type="EMBL" id="SNT68014.1"/>
    </source>
</evidence>
<dbReference type="Gene3D" id="3.90.950.10">
    <property type="match status" value="1"/>
</dbReference>
<keyword evidence="6" id="KW-1185">Reference proteome</keyword>
<comment type="cofactor">
    <cofactor evidence="1 4">
        <name>a divalent metal cation</name>
        <dbReference type="ChEBI" id="CHEBI:60240"/>
    </cofactor>
</comment>
<comment type="similarity">
    <text evidence="4">Belongs to the Maf family.</text>
</comment>
<dbReference type="SUPFAM" id="SSF52972">
    <property type="entry name" value="ITPase-like"/>
    <property type="match status" value="1"/>
</dbReference>
<evidence type="ECO:0000256" key="1">
    <source>
        <dbReference type="ARBA" id="ARBA00001968"/>
    </source>
</evidence>
<comment type="function">
    <text evidence="4">Nucleoside triphosphate pyrophosphatase. May have a dual role in cell division arrest and in preventing the incorporation of modified nucleotides into cellular nucleic acids.</text>
</comment>
<dbReference type="PIRSF" id="PIRSF006305">
    <property type="entry name" value="Maf"/>
    <property type="match status" value="1"/>
</dbReference>
<dbReference type="Pfam" id="PF02545">
    <property type="entry name" value="Maf"/>
    <property type="match status" value="1"/>
</dbReference>
<dbReference type="RefSeq" id="WP_089411002.1">
    <property type="nucleotide sequence ID" value="NZ_FZQA01000001.1"/>
</dbReference>
<keyword evidence="4" id="KW-0963">Cytoplasm</keyword>
<proteinExistence type="inferred from homology"/>
<dbReference type="PANTHER" id="PTHR43213:SF5">
    <property type="entry name" value="BIFUNCTIONAL DTTP_UTP PYROPHOSPHATASE_METHYLTRANSFERASE PROTEIN-RELATED"/>
    <property type="match status" value="1"/>
</dbReference>
<protein>
    <recommendedName>
        <fullName evidence="4">Nucleoside triphosphate pyrophosphatase</fullName>
        <ecNumber evidence="4">3.6.1.9</ecNumber>
    </recommendedName>
    <alternativeName>
        <fullName evidence="4">Nucleotide pyrophosphatase</fullName>
        <shortName evidence="4">Nucleotide PPase</shortName>
    </alternativeName>
</protein>
<comment type="subcellular location">
    <subcellularLocation>
        <location evidence="4">Cytoplasm</location>
    </subcellularLocation>
</comment>
<dbReference type="InterPro" id="IPR003697">
    <property type="entry name" value="Maf-like"/>
</dbReference>
<dbReference type="EC" id="3.6.1.9" evidence="4"/>
<comment type="caution">
    <text evidence="4">Lacks conserved residue(s) required for the propagation of feature annotation.</text>
</comment>
<reference evidence="5 6" key="1">
    <citation type="submission" date="2017-07" db="EMBL/GenBank/DDBJ databases">
        <authorList>
            <person name="Sun Z.S."/>
            <person name="Albrecht U."/>
            <person name="Echele G."/>
            <person name="Lee C.C."/>
        </authorList>
    </citation>
    <scope>NUCLEOTIDE SEQUENCE [LARGE SCALE GENOMIC DNA]</scope>
    <source>
        <strain evidence="5 6">CGMCC 1.12710</strain>
    </source>
</reference>
<dbReference type="Proteomes" id="UP000198346">
    <property type="component" value="Unassembled WGS sequence"/>
</dbReference>
<dbReference type="GO" id="GO:0009117">
    <property type="term" value="P:nucleotide metabolic process"/>
    <property type="evidence" value="ECO:0007669"/>
    <property type="project" value="UniProtKB-KW"/>
</dbReference>
<dbReference type="OrthoDB" id="9813962at2"/>
<dbReference type="EMBL" id="FZQA01000001">
    <property type="protein sequence ID" value="SNT68014.1"/>
    <property type="molecule type" value="Genomic_DNA"/>
</dbReference>
<evidence type="ECO:0000313" key="6">
    <source>
        <dbReference type="Proteomes" id="UP000198346"/>
    </source>
</evidence>
<dbReference type="GO" id="GO:0047429">
    <property type="term" value="F:nucleoside triphosphate diphosphatase activity"/>
    <property type="evidence" value="ECO:0007669"/>
    <property type="project" value="UniProtKB-EC"/>
</dbReference>
<keyword evidence="3 4" id="KW-0546">Nucleotide metabolism</keyword>
<dbReference type="InterPro" id="IPR029001">
    <property type="entry name" value="ITPase-like_fam"/>
</dbReference>
<dbReference type="HAMAP" id="MF_00528">
    <property type="entry name" value="Maf"/>
    <property type="match status" value="1"/>
</dbReference>
<evidence type="ECO:0000256" key="3">
    <source>
        <dbReference type="ARBA" id="ARBA00023080"/>
    </source>
</evidence>
<keyword evidence="2 4" id="KW-0378">Hydrolase</keyword>
<dbReference type="PANTHER" id="PTHR43213">
    <property type="entry name" value="BIFUNCTIONAL DTTP/UTP PYROPHOSPHATASE/METHYLTRANSFERASE PROTEIN-RELATED"/>
    <property type="match status" value="1"/>
</dbReference>
<organism evidence="5 6">
    <name type="scientific">Amphiplicatus metriothermophilus</name>
    <dbReference type="NCBI Taxonomy" id="1519374"/>
    <lineage>
        <taxon>Bacteria</taxon>
        <taxon>Pseudomonadati</taxon>
        <taxon>Pseudomonadota</taxon>
        <taxon>Alphaproteobacteria</taxon>
        <taxon>Parvularculales</taxon>
        <taxon>Parvularculaceae</taxon>
        <taxon>Amphiplicatus</taxon>
    </lineage>
</organism>
<dbReference type="GO" id="GO:0005737">
    <property type="term" value="C:cytoplasm"/>
    <property type="evidence" value="ECO:0007669"/>
    <property type="project" value="UniProtKB-SubCell"/>
</dbReference>
<name>A0A239PLP7_9PROT</name>
<sequence>MPRPIVLASGSAIRARILKDAGLAFEIVRPETDEAAIKRAGIAEGLDIETLAMRLAEAKARAVRAPARALVVGADQILEFEGRPYDKPASLAEARARLKEWRGRTHTLINAVAVAEDGAIVFRHLDRPRLSMRALTDGEIDRYLEAAGPGILASVGAYQVESLGARLFDRIEGDYFAVLGLSLLPLLGFLRRAGALDF</sequence>